<feature type="region of interest" description="Disordered" evidence="1">
    <location>
        <begin position="20"/>
        <end position="69"/>
    </location>
</feature>
<protein>
    <submittedName>
        <fullName evidence="2">Uncharacterized protein</fullName>
    </submittedName>
</protein>
<comment type="caution">
    <text evidence="2">The sequence shown here is derived from an EMBL/GenBank/DDBJ whole genome shotgun (WGS) entry which is preliminary data.</text>
</comment>
<gene>
    <name evidence="2" type="ORF">C484_11296</name>
</gene>
<keyword evidence="3" id="KW-1185">Reference proteome</keyword>
<name>L9ZWD7_9EURY</name>
<dbReference type="Proteomes" id="UP000011648">
    <property type="component" value="Unassembled WGS sequence"/>
</dbReference>
<evidence type="ECO:0000256" key="1">
    <source>
        <dbReference type="SAM" id="MobiDB-lite"/>
    </source>
</evidence>
<accession>L9ZWD7</accession>
<evidence type="ECO:0000313" key="2">
    <source>
        <dbReference type="EMBL" id="ELY90805.1"/>
    </source>
</evidence>
<dbReference type="EMBL" id="AOIL01000042">
    <property type="protein sequence ID" value="ELY90805.1"/>
    <property type="molecule type" value="Genomic_DNA"/>
</dbReference>
<evidence type="ECO:0000313" key="3">
    <source>
        <dbReference type="Proteomes" id="UP000011648"/>
    </source>
</evidence>
<reference evidence="2 3" key="1">
    <citation type="journal article" date="2014" name="PLoS Genet.">
        <title>Phylogenetically driven sequencing of extremely halophilic archaea reveals strategies for static and dynamic osmo-response.</title>
        <authorList>
            <person name="Becker E.A."/>
            <person name="Seitzer P.M."/>
            <person name="Tritt A."/>
            <person name="Larsen D."/>
            <person name="Krusor M."/>
            <person name="Yao A.I."/>
            <person name="Wu D."/>
            <person name="Madern D."/>
            <person name="Eisen J.A."/>
            <person name="Darling A.E."/>
            <person name="Facciotti M.T."/>
        </authorList>
    </citation>
    <scope>NUCLEOTIDE SEQUENCE [LARGE SCALE GENOMIC DNA]</scope>
    <source>
        <strain evidence="2 3">DSM 12281</strain>
    </source>
</reference>
<proteinExistence type="predicted"/>
<feature type="compositionally biased region" description="Basic and acidic residues" evidence="1">
    <location>
        <begin position="31"/>
        <end position="49"/>
    </location>
</feature>
<dbReference type="STRING" id="1230458.C484_11296"/>
<feature type="compositionally biased region" description="Acidic residues" evidence="1">
    <location>
        <begin position="20"/>
        <end position="30"/>
    </location>
</feature>
<dbReference type="AlphaFoldDB" id="L9ZWD7"/>
<sequence>MPRWSGVLPVVLPVGVAGVEGEEVEEEQEEERGRLDARGESGKQDRDVDEREDDCGPEAGDAEVRGECV</sequence>
<organism evidence="2 3">
    <name type="scientific">Natrialba taiwanensis DSM 12281</name>
    <dbReference type="NCBI Taxonomy" id="1230458"/>
    <lineage>
        <taxon>Archaea</taxon>
        <taxon>Methanobacteriati</taxon>
        <taxon>Methanobacteriota</taxon>
        <taxon>Stenosarchaea group</taxon>
        <taxon>Halobacteria</taxon>
        <taxon>Halobacteriales</taxon>
        <taxon>Natrialbaceae</taxon>
        <taxon>Natrialba</taxon>
    </lineage>
</organism>